<keyword evidence="2" id="KW-1185">Reference proteome</keyword>
<dbReference type="PANTHER" id="PTHR35271">
    <property type="entry name" value="ABC TRANSPORTER, SUBSTRATE-BINDING LIPOPROTEIN-RELATED"/>
    <property type="match status" value="1"/>
</dbReference>
<dbReference type="KEGG" id="bcou:IC761_16765"/>
<evidence type="ECO:0000313" key="1">
    <source>
        <dbReference type="EMBL" id="QPF94819.1"/>
    </source>
</evidence>
<protein>
    <recommendedName>
        <fullName evidence="3">ABC transporter substrate-binding protein</fullName>
    </recommendedName>
</protein>
<accession>A0A7S9DDA0</accession>
<reference evidence="1 2" key="1">
    <citation type="submission" date="2020-09" db="EMBL/GenBank/DDBJ databases">
        <title>Complete genomes of bradyrhizobia occurring on native shrubby legumes in Australia.</title>
        <authorList>
            <person name="Lafay B."/>
        </authorList>
    </citation>
    <scope>NUCLEOTIDE SEQUENCE [LARGE SCALE GENOMIC DNA]</scope>
    <source>
        <strain evidence="1 2">BDV5040</strain>
    </source>
</reference>
<dbReference type="Pfam" id="PF04392">
    <property type="entry name" value="ABC_sub_bind"/>
    <property type="match status" value="1"/>
</dbReference>
<sequence>MALLKEAVPHLSTVALLYNPNEVSASRVIKANEAASRPLGLSLNAIGIPIAEAIEPAFEQIERDRVDGAVIVGSMLFNERARVGAAALAHRLPSTCIVAEMLPYGLLMSYGQDFPDYFRKAAGYAAKILRGASPADLPVEQPTRLKHVINLKAAKAIGLSLPSSLLVSADEVIE</sequence>
<organism evidence="1 2">
    <name type="scientific">Bradyrhizobium commune</name>
    <dbReference type="NCBI Taxonomy" id="83627"/>
    <lineage>
        <taxon>Bacteria</taxon>
        <taxon>Pseudomonadati</taxon>
        <taxon>Pseudomonadota</taxon>
        <taxon>Alphaproteobacteria</taxon>
        <taxon>Hyphomicrobiales</taxon>
        <taxon>Nitrobacteraceae</taxon>
        <taxon>Bradyrhizobium</taxon>
    </lineage>
</organism>
<dbReference type="PANTHER" id="PTHR35271:SF1">
    <property type="entry name" value="ABC TRANSPORTER, SUBSTRATE-BINDING LIPOPROTEIN"/>
    <property type="match status" value="1"/>
</dbReference>
<proteinExistence type="predicted"/>
<gene>
    <name evidence="1" type="ORF">IC761_16765</name>
</gene>
<dbReference type="RefSeq" id="WP_195804284.1">
    <property type="nucleotide sequence ID" value="NZ_CP061379.1"/>
</dbReference>
<dbReference type="Proteomes" id="UP000594621">
    <property type="component" value="Chromosome"/>
</dbReference>
<evidence type="ECO:0008006" key="3">
    <source>
        <dbReference type="Google" id="ProtNLM"/>
    </source>
</evidence>
<name>A0A7S9DDA0_9BRAD</name>
<dbReference type="EMBL" id="CP061379">
    <property type="protein sequence ID" value="QPF94819.1"/>
    <property type="molecule type" value="Genomic_DNA"/>
</dbReference>
<dbReference type="Gene3D" id="3.40.50.2300">
    <property type="match status" value="2"/>
</dbReference>
<dbReference type="InterPro" id="IPR007487">
    <property type="entry name" value="ABC_transpt-TYRBP-like"/>
</dbReference>
<dbReference type="AlphaFoldDB" id="A0A7S9DDA0"/>
<evidence type="ECO:0000313" key="2">
    <source>
        <dbReference type="Proteomes" id="UP000594621"/>
    </source>
</evidence>